<evidence type="ECO:0000313" key="2">
    <source>
        <dbReference type="Proteomes" id="UP000020218"/>
    </source>
</evidence>
<protein>
    <submittedName>
        <fullName evidence="1">Uncharacterized protein</fullName>
    </submittedName>
</protein>
<organism evidence="1 2">
    <name type="scientific">Candidatus Accumulibacter adjunctus</name>
    <dbReference type="NCBI Taxonomy" id="1454001"/>
    <lineage>
        <taxon>Bacteria</taxon>
        <taxon>Pseudomonadati</taxon>
        <taxon>Pseudomonadota</taxon>
        <taxon>Betaproteobacteria</taxon>
        <taxon>Candidatus Accumulibacter</taxon>
    </lineage>
</organism>
<gene>
    <name evidence="1" type="ORF">AW08_00402</name>
</gene>
<keyword evidence="2" id="KW-1185">Reference proteome</keyword>
<name>A0A011NX45_9PROT</name>
<sequence length="150" mass="16423">MAGDAGARLRVQRADGIGHAAGSARLDLAAVEFEGAADRGLILRLQFEQPARCDLDHAVERHCRHLLGRSELEVASIYLGPARFLARKNPADLTVADYGCCSPQHHPATGICNHLTPDKSEGARCVTVGHSLDRATRFYRENWRKQAVNL</sequence>
<reference evidence="1" key="1">
    <citation type="submission" date="2014-02" db="EMBL/GenBank/DDBJ databases">
        <title>Expanding our view of genomic diversity in Candidatus Accumulibacter clades.</title>
        <authorList>
            <person name="Skennerton C.T."/>
            <person name="Barr J.J."/>
            <person name="Slater F.R."/>
            <person name="Bond P.L."/>
            <person name="Tyson G.W."/>
        </authorList>
    </citation>
    <scope>NUCLEOTIDE SEQUENCE [LARGE SCALE GENOMIC DNA]</scope>
</reference>
<dbReference type="Proteomes" id="UP000020218">
    <property type="component" value="Unassembled WGS sequence"/>
</dbReference>
<proteinExistence type="predicted"/>
<dbReference type="EMBL" id="JFAX01000002">
    <property type="protein sequence ID" value="EXI69195.1"/>
    <property type="molecule type" value="Genomic_DNA"/>
</dbReference>
<accession>A0A011NX45</accession>
<evidence type="ECO:0000313" key="1">
    <source>
        <dbReference type="EMBL" id="EXI69195.1"/>
    </source>
</evidence>
<comment type="caution">
    <text evidence="1">The sequence shown here is derived from an EMBL/GenBank/DDBJ whole genome shotgun (WGS) entry which is preliminary data.</text>
</comment>
<dbReference type="AlphaFoldDB" id="A0A011NX45"/>